<keyword evidence="5 7" id="KW-0472">Membrane</keyword>
<feature type="domain" description="Major facilitator superfamily (MFS) profile" evidence="8">
    <location>
        <begin position="152"/>
        <end position="587"/>
    </location>
</feature>
<keyword evidence="10" id="KW-1185">Reference proteome</keyword>
<comment type="caution">
    <text evidence="9">The sequence shown here is derived from an EMBL/GenBank/DDBJ whole genome shotgun (WGS) entry which is preliminary data.</text>
</comment>
<comment type="subcellular location">
    <subcellularLocation>
        <location evidence="1">Membrane</location>
        <topology evidence="1">Multi-pass membrane protein</topology>
    </subcellularLocation>
</comment>
<evidence type="ECO:0000256" key="4">
    <source>
        <dbReference type="ARBA" id="ARBA00022989"/>
    </source>
</evidence>
<feature type="transmembrane region" description="Helical" evidence="7">
    <location>
        <begin position="465"/>
        <end position="485"/>
    </location>
</feature>
<proteinExistence type="predicted"/>
<feature type="transmembrane region" description="Helical" evidence="7">
    <location>
        <begin position="247"/>
        <end position="272"/>
    </location>
</feature>
<evidence type="ECO:0000259" key="8">
    <source>
        <dbReference type="PROSITE" id="PS50850"/>
    </source>
</evidence>
<evidence type="ECO:0000256" key="7">
    <source>
        <dbReference type="SAM" id="Phobius"/>
    </source>
</evidence>
<evidence type="ECO:0000256" key="5">
    <source>
        <dbReference type="ARBA" id="ARBA00023136"/>
    </source>
</evidence>
<dbReference type="GO" id="GO:0016020">
    <property type="term" value="C:membrane"/>
    <property type="evidence" value="ECO:0007669"/>
    <property type="project" value="UniProtKB-SubCell"/>
</dbReference>
<dbReference type="EMBL" id="JBICBT010000078">
    <property type="protein sequence ID" value="KAL3124063.1"/>
    <property type="molecule type" value="Genomic_DNA"/>
</dbReference>
<sequence length="711" mass="77234">MAAWLDAFVQKYRSNRRVLLCIVYVALFLDNMLLTTVVPIIPEYLLRIQHPNSTDMLLNNRYSEIDMGTEAAMGTASSLPQEKVRMKRQTAIGWDSAAWEKPPVNDDQQQQKGAKKHRKVKGKGRVAGGMGRGRTRTTTVPTYDTDDEYEALPDEFSIGSPLDELDFSMGRPKASKLPNVSSKALAADRQQKAMAAFRAQKQLERHQALTEENVHVGLMFGSKALVQLLANPLIGPLTNKIGYTLPMFAGFVIMFLSTLLFAFGTSFFTLWLARSLQGVGSACTSTSGMGMLAQAYPDDAERGSAMGIALGGLALGVLVGPPFGGMLYQWAGKELPFILLALLALFDGSLQFLLLQPKIDRGEPEGTAIKELARDPYIVVAAGSITIGNLGIAMLEPSLPLWMMESWAANSIERGAAFLVSFFLAGDLAIQWLNAIAFPSAILFSLQLADGSAHSLVIVDKISTILNAFLSLFGLIVIGFCLIAIPSARSVFGLILPNFCMGFSIGMIDASMFPMMGHIVDQRHVGVYGSIYAIADAAFCFAFFLGPFFSGPLVRTVGFPTMMYMIAVINFCYAPLMFFLRVVPENVPAEQPFVVQTDLSSSGARPPPARPQQSIVHHHLYEKIEGIVDPQLDTGGGPNTTHKSHFNGYNFSSASSSAQIAPFLFSFAKMEEGTANWGGGKKKWKGGDSSIWRGSGRGAPKDHHHQSVDGI</sequence>
<organism evidence="9 10">
    <name type="scientific">Heterodera trifolii</name>
    <dbReference type="NCBI Taxonomy" id="157864"/>
    <lineage>
        <taxon>Eukaryota</taxon>
        <taxon>Metazoa</taxon>
        <taxon>Ecdysozoa</taxon>
        <taxon>Nematoda</taxon>
        <taxon>Chromadorea</taxon>
        <taxon>Rhabditida</taxon>
        <taxon>Tylenchina</taxon>
        <taxon>Tylenchomorpha</taxon>
        <taxon>Tylenchoidea</taxon>
        <taxon>Heteroderidae</taxon>
        <taxon>Heteroderinae</taxon>
        <taxon>Heterodera</taxon>
    </lineage>
</organism>
<feature type="transmembrane region" description="Helical" evidence="7">
    <location>
        <begin position="525"/>
        <end position="549"/>
    </location>
</feature>
<keyword evidence="4 7" id="KW-1133">Transmembrane helix</keyword>
<feature type="region of interest" description="Disordered" evidence="6">
    <location>
        <begin position="678"/>
        <end position="711"/>
    </location>
</feature>
<evidence type="ECO:0000313" key="10">
    <source>
        <dbReference type="Proteomes" id="UP001620626"/>
    </source>
</evidence>
<dbReference type="Gene3D" id="1.20.1250.20">
    <property type="entry name" value="MFS general substrate transporter like domains"/>
    <property type="match status" value="1"/>
</dbReference>
<dbReference type="PROSITE" id="PS50850">
    <property type="entry name" value="MFS"/>
    <property type="match status" value="1"/>
</dbReference>
<gene>
    <name evidence="9" type="ORF">niasHT_004652</name>
</gene>
<dbReference type="SUPFAM" id="SSF103473">
    <property type="entry name" value="MFS general substrate transporter"/>
    <property type="match status" value="1"/>
</dbReference>
<dbReference type="InterPro" id="IPR050930">
    <property type="entry name" value="MFS_Vesicular_Transporter"/>
</dbReference>
<name>A0ABD2M9T0_9BILA</name>
<feature type="compositionally biased region" description="Basic residues" evidence="6">
    <location>
        <begin position="113"/>
        <end position="124"/>
    </location>
</feature>
<accession>A0ABD2M9T0</accession>
<evidence type="ECO:0000256" key="1">
    <source>
        <dbReference type="ARBA" id="ARBA00004141"/>
    </source>
</evidence>
<evidence type="ECO:0000256" key="2">
    <source>
        <dbReference type="ARBA" id="ARBA00022448"/>
    </source>
</evidence>
<dbReference type="Proteomes" id="UP001620626">
    <property type="component" value="Unassembled WGS sequence"/>
</dbReference>
<reference evidence="9 10" key="1">
    <citation type="submission" date="2024-10" db="EMBL/GenBank/DDBJ databases">
        <authorList>
            <person name="Kim D."/>
        </authorList>
    </citation>
    <scope>NUCLEOTIDE SEQUENCE [LARGE SCALE GENOMIC DNA]</scope>
    <source>
        <strain evidence="9">BH-2024</strain>
    </source>
</reference>
<dbReference type="InterPro" id="IPR011701">
    <property type="entry name" value="MFS"/>
</dbReference>
<dbReference type="PANTHER" id="PTHR23506">
    <property type="entry name" value="GH10249P"/>
    <property type="match status" value="1"/>
</dbReference>
<keyword evidence="2" id="KW-0813">Transport</keyword>
<protein>
    <recommendedName>
        <fullName evidence="8">Major facilitator superfamily (MFS) profile domain-containing protein</fullName>
    </recommendedName>
</protein>
<feature type="compositionally biased region" description="Basic and acidic residues" evidence="6">
    <location>
        <begin position="699"/>
        <end position="711"/>
    </location>
</feature>
<feature type="transmembrane region" description="Helical" evidence="7">
    <location>
        <begin position="18"/>
        <end position="41"/>
    </location>
</feature>
<feature type="transmembrane region" description="Helical" evidence="7">
    <location>
        <begin position="376"/>
        <end position="395"/>
    </location>
</feature>
<evidence type="ECO:0000313" key="9">
    <source>
        <dbReference type="EMBL" id="KAL3124063.1"/>
    </source>
</evidence>
<dbReference type="InterPro" id="IPR020846">
    <property type="entry name" value="MFS_dom"/>
</dbReference>
<dbReference type="PANTHER" id="PTHR23506:SF23">
    <property type="entry name" value="GH10249P"/>
    <property type="match status" value="1"/>
</dbReference>
<dbReference type="InterPro" id="IPR036259">
    <property type="entry name" value="MFS_trans_sf"/>
</dbReference>
<feature type="region of interest" description="Disordered" evidence="6">
    <location>
        <begin position="99"/>
        <end position="145"/>
    </location>
</feature>
<feature type="transmembrane region" description="Helical" evidence="7">
    <location>
        <begin position="337"/>
        <end position="355"/>
    </location>
</feature>
<feature type="transmembrane region" description="Helical" evidence="7">
    <location>
        <begin position="308"/>
        <end position="331"/>
    </location>
</feature>
<keyword evidence="3 7" id="KW-0812">Transmembrane</keyword>
<feature type="transmembrane region" description="Helical" evidence="7">
    <location>
        <begin position="491"/>
        <end position="513"/>
    </location>
</feature>
<evidence type="ECO:0000256" key="6">
    <source>
        <dbReference type="SAM" id="MobiDB-lite"/>
    </source>
</evidence>
<dbReference type="AlphaFoldDB" id="A0ABD2M9T0"/>
<evidence type="ECO:0000256" key="3">
    <source>
        <dbReference type="ARBA" id="ARBA00022692"/>
    </source>
</evidence>
<dbReference type="CDD" id="cd17384">
    <property type="entry name" value="MFS_SLC18A1_2_VAT1_2"/>
    <property type="match status" value="1"/>
</dbReference>
<dbReference type="Pfam" id="PF07690">
    <property type="entry name" value="MFS_1"/>
    <property type="match status" value="1"/>
</dbReference>
<feature type="transmembrane region" description="Helical" evidence="7">
    <location>
        <begin position="415"/>
        <end position="444"/>
    </location>
</feature>
<feature type="transmembrane region" description="Helical" evidence="7">
    <location>
        <begin position="561"/>
        <end position="580"/>
    </location>
</feature>